<keyword evidence="13" id="KW-1185">Reference proteome</keyword>
<evidence type="ECO:0000256" key="7">
    <source>
        <dbReference type="ARBA" id="ARBA00022927"/>
    </source>
</evidence>
<keyword evidence="5" id="KW-0997">Cell inner membrane</keyword>
<dbReference type="STRING" id="137658.SAMN05216186_10694"/>
<dbReference type="GO" id="GO:0055085">
    <property type="term" value="P:transmembrane transport"/>
    <property type="evidence" value="ECO:0007669"/>
    <property type="project" value="InterPro"/>
</dbReference>
<sequence>MQRAVLFLLLSVALHLAVGMSLRKPSAPPAGEPVVAMPGALRLATVQLQPSPPAPMAAPEPVMVAKAELTKPKVQAQPKMQSEKPPVAQKPERPVESARPVPERTGLTNVRSTEAIPKPAAPAAPVRAAAPVEVVSREPAFLDPPRQPSYPAQARRRNQQGTVLVEVRLDERGAQRELKVARSSGVESLDRAALEAVARWRFRPETLDGQAVPSRVQIPIRFALTASR</sequence>
<evidence type="ECO:0000256" key="10">
    <source>
        <dbReference type="SAM" id="MobiDB-lite"/>
    </source>
</evidence>
<protein>
    <submittedName>
        <fullName evidence="12">Protein TonB</fullName>
    </submittedName>
</protein>
<evidence type="ECO:0000313" key="13">
    <source>
        <dbReference type="Proteomes" id="UP000198706"/>
    </source>
</evidence>
<accession>A0A1G9AZL8</accession>
<dbReference type="PANTHER" id="PTHR33446">
    <property type="entry name" value="PROTEIN TONB-RELATED"/>
    <property type="match status" value="1"/>
</dbReference>
<feature type="region of interest" description="Disordered" evidence="10">
    <location>
        <begin position="72"/>
        <end position="100"/>
    </location>
</feature>
<dbReference type="GO" id="GO:0015031">
    <property type="term" value="P:protein transport"/>
    <property type="evidence" value="ECO:0007669"/>
    <property type="project" value="UniProtKB-KW"/>
</dbReference>
<keyword evidence="7" id="KW-0653">Protein transport</keyword>
<evidence type="ECO:0000256" key="3">
    <source>
        <dbReference type="ARBA" id="ARBA00022448"/>
    </source>
</evidence>
<dbReference type="EMBL" id="FNFD01000006">
    <property type="protein sequence ID" value="SDK32761.1"/>
    <property type="molecule type" value="Genomic_DNA"/>
</dbReference>
<dbReference type="InterPro" id="IPR051045">
    <property type="entry name" value="TonB-dependent_transducer"/>
</dbReference>
<dbReference type="InterPro" id="IPR006260">
    <property type="entry name" value="TonB/TolA_C"/>
</dbReference>
<reference evidence="12 13" key="1">
    <citation type="submission" date="2016-10" db="EMBL/GenBank/DDBJ databases">
        <authorList>
            <person name="de Groot N.N."/>
        </authorList>
    </citation>
    <scope>NUCLEOTIDE SEQUENCE [LARGE SCALE GENOMIC DNA]</scope>
    <source>
        <strain evidence="12 13">JCM 21544</strain>
    </source>
</reference>
<dbReference type="Gene3D" id="3.30.1150.10">
    <property type="match status" value="1"/>
</dbReference>
<dbReference type="RefSeq" id="WP_084335420.1">
    <property type="nucleotide sequence ID" value="NZ_FNFD01000006.1"/>
</dbReference>
<evidence type="ECO:0000313" key="12">
    <source>
        <dbReference type="EMBL" id="SDK32761.1"/>
    </source>
</evidence>
<organism evidence="12 13">
    <name type="scientific">Pseudomonas indica</name>
    <dbReference type="NCBI Taxonomy" id="137658"/>
    <lineage>
        <taxon>Bacteria</taxon>
        <taxon>Pseudomonadati</taxon>
        <taxon>Pseudomonadota</taxon>
        <taxon>Gammaproteobacteria</taxon>
        <taxon>Pseudomonadales</taxon>
        <taxon>Pseudomonadaceae</taxon>
        <taxon>Pseudomonas</taxon>
    </lineage>
</organism>
<evidence type="ECO:0000256" key="1">
    <source>
        <dbReference type="ARBA" id="ARBA00004383"/>
    </source>
</evidence>
<dbReference type="GO" id="GO:0031992">
    <property type="term" value="F:energy transducer activity"/>
    <property type="evidence" value="ECO:0007669"/>
    <property type="project" value="TreeGrafter"/>
</dbReference>
<evidence type="ECO:0000256" key="2">
    <source>
        <dbReference type="ARBA" id="ARBA00006555"/>
    </source>
</evidence>
<dbReference type="Proteomes" id="UP000198706">
    <property type="component" value="Unassembled WGS sequence"/>
</dbReference>
<evidence type="ECO:0000259" key="11">
    <source>
        <dbReference type="PROSITE" id="PS52015"/>
    </source>
</evidence>
<dbReference type="PANTHER" id="PTHR33446:SF2">
    <property type="entry name" value="PROTEIN TONB"/>
    <property type="match status" value="1"/>
</dbReference>
<evidence type="ECO:0000256" key="4">
    <source>
        <dbReference type="ARBA" id="ARBA00022475"/>
    </source>
</evidence>
<feature type="region of interest" description="Disordered" evidence="10">
    <location>
        <begin position="137"/>
        <end position="161"/>
    </location>
</feature>
<keyword evidence="6" id="KW-0812">Transmembrane</keyword>
<keyword evidence="4" id="KW-1003">Cell membrane</keyword>
<comment type="similarity">
    <text evidence="2">Belongs to the TonB family.</text>
</comment>
<keyword evidence="8" id="KW-1133">Transmembrane helix</keyword>
<evidence type="ECO:0000256" key="9">
    <source>
        <dbReference type="ARBA" id="ARBA00023136"/>
    </source>
</evidence>
<proteinExistence type="inferred from homology"/>
<comment type="subcellular location">
    <subcellularLocation>
        <location evidence="1">Cell inner membrane</location>
        <topology evidence="1">Single-pass membrane protein</topology>
        <orientation evidence="1">Periplasmic side</orientation>
    </subcellularLocation>
</comment>
<evidence type="ECO:0000256" key="8">
    <source>
        <dbReference type="ARBA" id="ARBA00022989"/>
    </source>
</evidence>
<dbReference type="SUPFAM" id="SSF74653">
    <property type="entry name" value="TolA/TonB C-terminal domain"/>
    <property type="match status" value="1"/>
</dbReference>
<name>A0A1G9AZL8_9PSED</name>
<evidence type="ECO:0000256" key="6">
    <source>
        <dbReference type="ARBA" id="ARBA00022692"/>
    </source>
</evidence>
<keyword evidence="9" id="KW-0472">Membrane</keyword>
<dbReference type="Pfam" id="PF03544">
    <property type="entry name" value="TonB_C"/>
    <property type="match status" value="1"/>
</dbReference>
<dbReference type="AlphaFoldDB" id="A0A1G9AZL8"/>
<dbReference type="InterPro" id="IPR037682">
    <property type="entry name" value="TonB_C"/>
</dbReference>
<evidence type="ECO:0000256" key="5">
    <source>
        <dbReference type="ARBA" id="ARBA00022519"/>
    </source>
</evidence>
<keyword evidence="3" id="KW-0813">Transport</keyword>
<gene>
    <name evidence="12" type="ORF">SAMN05216186_10694</name>
</gene>
<feature type="domain" description="TonB C-terminal" evidence="11">
    <location>
        <begin position="135"/>
        <end position="228"/>
    </location>
</feature>
<dbReference type="GO" id="GO:0098797">
    <property type="term" value="C:plasma membrane protein complex"/>
    <property type="evidence" value="ECO:0007669"/>
    <property type="project" value="TreeGrafter"/>
</dbReference>
<dbReference type="NCBIfam" id="TIGR01352">
    <property type="entry name" value="tonB_Cterm"/>
    <property type="match status" value="1"/>
</dbReference>
<dbReference type="PROSITE" id="PS52015">
    <property type="entry name" value="TONB_CTD"/>
    <property type="match status" value="1"/>
</dbReference>